<keyword evidence="2" id="KW-0378">Hydrolase</keyword>
<dbReference type="PANTHER" id="PTHR37017:SF11">
    <property type="entry name" value="ESTERASE_LIPASE_THIOESTERASE DOMAIN-CONTAINING PROTEIN"/>
    <property type="match status" value="1"/>
</dbReference>
<name>A0ABT4B9P6_9ACTN</name>
<evidence type="ECO:0000313" key="2">
    <source>
        <dbReference type="EMBL" id="MCY1143219.1"/>
    </source>
</evidence>
<dbReference type="RefSeq" id="WP_267567745.1">
    <property type="nucleotide sequence ID" value="NZ_JAPNTZ010000014.1"/>
</dbReference>
<evidence type="ECO:0000313" key="3">
    <source>
        <dbReference type="Proteomes" id="UP001151002"/>
    </source>
</evidence>
<comment type="caution">
    <text evidence="2">The sequence shown here is derived from an EMBL/GenBank/DDBJ whole genome shotgun (WGS) entry which is preliminary data.</text>
</comment>
<feature type="domain" description="AB hydrolase-1" evidence="1">
    <location>
        <begin position="9"/>
        <end position="231"/>
    </location>
</feature>
<reference evidence="2" key="1">
    <citation type="submission" date="2022-11" db="EMBL/GenBank/DDBJ databases">
        <authorList>
            <person name="Somphong A."/>
            <person name="Phongsopitanun W."/>
        </authorList>
    </citation>
    <scope>NUCLEOTIDE SEQUENCE</scope>
    <source>
        <strain evidence="2">Pm04-4</strain>
    </source>
</reference>
<organism evidence="2 3">
    <name type="scientific">Paractinoplanes pyxinae</name>
    <dbReference type="NCBI Taxonomy" id="2997416"/>
    <lineage>
        <taxon>Bacteria</taxon>
        <taxon>Bacillati</taxon>
        <taxon>Actinomycetota</taxon>
        <taxon>Actinomycetes</taxon>
        <taxon>Micromonosporales</taxon>
        <taxon>Micromonosporaceae</taxon>
        <taxon>Paractinoplanes</taxon>
    </lineage>
</organism>
<protein>
    <submittedName>
        <fullName evidence="2">Alpha/beta hydrolase</fullName>
    </submittedName>
</protein>
<accession>A0ABT4B9P6</accession>
<dbReference type="Proteomes" id="UP001151002">
    <property type="component" value="Unassembled WGS sequence"/>
</dbReference>
<dbReference type="GO" id="GO:0016787">
    <property type="term" value="F:hydrolase activity"/>
    <property type="evidence" value="ECO:0007669"/>
    <property type="project" value="UniProtKB-KW"/>
</dbReference>
<evidence type="ECO:0000259" key="1">
    <source>
        <dbReference type="Pfam" id="PF12697"/>
    </source>
</evidence>
<dbReference type="SUPFAM" id="SSF53474">
    <property type="entry name" value="alpha/beta-Hydrolases"/>
    <property type="match status" value="1"/>
</dbReference>
<dbReference type="Pfam" id="PF12697">
    <property type="entry name" value="Abhydrolase_6"/>
    <property type="match status" value="1"/>
</dbReference>
<dbReference type="PANTHER" id="PTHR37017">
    <property type="entry name" value="AB HYDROLASE-1 DOMAIN-CONTAINING PROTEIN-RELATED"/>
    <property type="match status" value="1"/>
</dbReference>
<proteinExistence type="predicted"/>
<dbReference type="InterPro" id="IPR052897">
    <property type="entry name" value="Sec-Metab_Biosynth_Hydrolase"/>
</dbReference>
<dbReference type="InterPro" id="IPR000073">
    <property type="entry name" value="AB_hydrolase_1"/>
</dbReference>
<keyword evidence="3" id="KW-1185">Reference proteome</keyword>
<gene>
    <name evidence="2" type="ORF">OWR29_34930</name>
</gene>
<dbReference type="EMBL" id="JAPNTZ010000014">
    <property type="protein sequence ID" value="MCY1143219.1"/>
    <property type="molecule type" value="Genomic_DNA"/>
</dbReference>
<dbReference type="InterPro" id="IPR029058">
    <property type="entry name" value="AB_hydrolase_fold"/>
</dbReference>
<dbReference type="Gene3D" id="3.40.50.1820">
    <property type="entry name" value="alpha/beta hydrolase"/>
    <property type="match status" value="1"/>
</dbReference>
<sequence length="239" mass="24697">MPDSTKPTVLLVHGAFAEAASWNGVVERLAAESLDAIAVANPLRSLAGDAQYVSDVIDGVGGPVLLVAHSYGGMVVTEAAAGNEEVKGLVYVDAFAPATGESAFALSLKFPGSTLGDALAAYPVSTGGNEFTIRRDAFHHQFCADVPEAQAALMAATQRPVTEAALSTALSADEPAWQSIPSWFVYSDADLNIPVELHRWMAGRAGAKTAREIPGASHALSVSQPQAVAEVILEALAAS</sequence>